<evidence type="ECO:0000313" key="2">
    <source>
        <dbReference type="Proteomes" id="UP000006729"/>
    </source>
</evidence>
<dbReference type="Proteomes" id="UP000006729">
    <property type="component" value="Chromosome 14"/>
</dbReference>
<proteinExistence type="predicted"/>
<evidence type="ECO:0000313" key="1">
    <source>
        <dbReference type="EMBL" id="RQO99526.1"/>
    </source>
</evidence>
<dbReference type="InParanoid" id="A0A3N7FWZ4"/>
<dbReference type="EMBL" id="CM009303">
    <property type="protein sequence ID" value="RQO99526.1"/>
    <property type="molecule type" value="Genomic_DNA"/>
</dbReference>
<reference evidence="1 2" key="1">
    <citation type="journal article" date="2006" name="Science">
        <title>The genome of black cottonwood, Populus trichocarpa (Torr. &amp; Gray).</title>
        <authorList>
            <person name="Tuskan G.A."/>
            <person name="Difazio S."/>
            <person name="Jansson S."/>
            <person name="Bohlmann J."/>
            <person name="Grigoriev I."/>
            <person name="Hellsten U."/>
            <person name="Putnam N."/>
            <person name="Ralph S."/>
            <person name="Rombauts S."/>
            <person name="Salamov A."/>
            <person name="Schein J."/>
            <person name="Sterck L."/>
            <person name="Aerts A."/>
            <person name="Bhalerao R.R."/>
            <person name="Bhalerao R.P."/>
            <person name="Blaudez D."/>
            <person name="Boerjan W."/>
            <person name="Brun A."/>
            <person name="Brunner A."/>
            <person name="Busov V."/>
            <person name="Campbell M."/>
            <person name="Carlson J."/>
            <person name="Chalot M."/>
            <person name="Chapman J."/>
            <person name="Chen G.L."/>
            <person name="Cooper D."/>
            <person name="Coutinho P.M."/>
            <person name="Couturier J."/>
            <person name="Covert S."/>
            <person name="Cronk Q."/>
            <person name="Cunningham R."/>
            <person name="Davis J."/>
            <person name="Degroeve S."/>
            <person name="Dejardin A."/>
            <person name="Depamphilis C."/>
            <person name="Detter J."/>
            <person name="Dirks B."/>
            <person name="Dubchak I."/>
            <person name="Duplessis S."/>
            <person name="Ehlting J."/>
            <person name="Ellis B."/>
            <person name="Gendler K."/>
            <person name="Goodstein D."/>
            <person name="Gribskov M."/>
            <person name="Grimwood J."/>
            <person name="Groover A."/>
            <person name="Gunter L."/>
            <person name="Hamberger B."/>
            <person name="Heinze B."/>
            <person name="Helariutta Y."/>
            <person name="Henrissat B."/>
            <person name="Holligan D."/>
            <person name="Holt R."/>
            <person name="Huang W."/>
            <person name="Islam-Faridi N."/>
            <person name="Jones S."/>
            <person name="Jones-Rhoades M."/>
            <person name="Jorgensen R."/>
            <person name="Joshi C."/>
            <person name="Kangasjarvi J."/>
            <person name="Karlsson J."/>
            <person name="Kelleher C."/>
            <person name="Kirkpatrick R."/>
            <person name="Kirst M."/>
            <person name="Kohler A."/>
            <person name="Kalluri U."/>
            <person name="Larimer F."/>
            <person name="Leebens-Mack J."/>
            <person name="Leple J.C."/>
            <person name="Locascio P."/>
            <person name="Lou Y."/>
            <person name="Lucas S."/>
            <person name="Martin F."/>
            <person name="Montanini B."/>
            <person name="Napoli C."/>
            <person name="Nelson D.R."/>
            <person name="Nelson C."/>
            <person name="Nieminen K."/>
            <person name="Nilsson O."/>
            <person name="Pereda V."/>
            <person name="Peter G."/>
            <person name="Philippe R."/>
            <person name="Pilate G."/>
            <person name="Poliakov A."/>
            <person name="Razumovskaya J."/>
            <person name="Richardson P."/>
            <person name="Rinaldi C."/>
            <person name="Ritland K."/>
            <person name="Rouze P."/>
            <person name="Ryaboy D."/>
            <person name="Schmutz J."/>
            <person name="Schrader J."/>
            <person name="Segerman B."/>
            <person name="Shin H."/>
            <person name="Siddiqui A."/>
            <person name="Sterky F."/>
            <person name="Terry A."/>
            <person name="Tsai C.J."/>
            <person name="Uberbacher E."/>
            <person name="Unneberg P."/>
            <person name="Vahala J."/>
            <person name="Wall K."/>
            <person name="Wessler S."/>
            <person name="Yang G."/>
            <person name="Yin T."/>
            <person name="Douglas C."/>
            <person name="Marra M."/>
            <person name="Sandberg G."/>
            <person name="Van de Peer Y."/>
            <person name="Rokhsar D."/>
        </authorList>
    </citation>
    <scope>NUCLEOTIDE SEQUENCE [LARGE SCALE GENOMIC DNA]</scope>
    <source>
        <strain evidence="2">cv. Nisqually</strain>
    </source>
</reference>
<name>A0A3N7FWZ4_POPTR</name>
<gene>
    <name evidence="1" type="ORF">POPTR_014G005575</name>
</gene>
<sequence>MDLDTQDKKVGSFSSPLHDFNLTAVVRGRCCQLPAAINQLIQ</sequence>
<organism evidence="1 2">
    <name type="scientific">Populus trichocarpa</name>
    <name type="common">Western balsam poplar</name>
    <name type="synonym">Populus balsamifera subsp. trichocarpa</name>
    <dbReference type="NCBI Taxonomy" id="3694"/>
    <lineage>
        <taxon>Eukaryota</taxon>
        <taxon>Viridiplantae</taxon>
        <taxon>Streptophyta</taxon>
        <taxon>Embryophyta</taxon>
        <taxon>Tracheophyta</taxon>
        <taxon>Spermatophyta</taxon>
        <taxon>Magnoliopsida</taxon>
        <taxon>eudicotyledons</taxon>
        <taxon>Gunneridae</taxon>
        <taxon>Pentapetalae</taxon>
        <taxon>rosids</taxon>
        <taxon>fabids</taxon>
        <taxon>Malpighiales</taxon>
        <taxon>Salicaceae</taxon>
        <taxon>Saliceae</taxon>
        <taxon>Populus</taxon>
    </lineage>
</organism>
<dbReference type="AlphaFoldDB" id="A0A3N7FWZ4"/>
<keyword evidence="2" id="KW-1185">Reference proteome</keyword>
<protein>
    <submittedName>
        <fullName evidence="1">Uncharacterized protein</fullName>
    </submittedName>
</protein>
<accession>A0A3N7FWZ4</accession>